<dbReference type="AlphaFoldDB" id="C2BD09"/>
<comment type="caution">
    <text evidence="1">The sequence shown here is derived from an EMBL/GenBank/DDBJ whole genome shotgun (WGS) entry which is preliminary data.</text>
</comment>
<dbReference type="EMBL" id="ABYO01000015">
    <property type="protein sequence ID" value="EEI87201.1"/>
    <property type="molecule type" value="Genomic_DNA"/>
</dbReference>
<evidence type="ECO:0000313" key="2">
    <source>
        <dbReference type="Proteomes" id="UP000005984"/>
    </source>
</evidence>
<protein>
    <submittedName>
        <fullName evidence="1">Uncharacterized protein</fullName>
    </submittedName>
</protein>
<dbReference type="STRING" id="525254.HMPREF0072_0229"/>
<accession>C2BD09</accession>
<reference evidence="1 2" key="1">
    <citation type="submission" date="2008-10" db="EMBL/GenBank/DDBJ databases">
        <authorList>
            <person name="Qin X."/>
            <person name="Bachman B."/>
            <person name="Battles P."/>
            <person name="Bell A."/>
            <person name="Bess C."/>
            <person name="Bickham C."/>
            <person name="Chaboub L."/>
            <person name="Chen D."/>
            <person name="Coyle M."/>
            <person name="Deiros D.R."/>
            <person name="Dinh H."/>
            <person name="Forbes L."/>
            <person name="Fowler G."/>
            <person name="Francisco L."/>
            <person name="Fu Q."/>
            <person name="Gubbala S."/>
            <person name="Hale W."/>
            <person name="Han Y."/>
            <person name="Hemphill L."/>
            <person name="Highlander S.K."/>
            <person name="Hirani K."/>
            <person name="Hogues M."/>
            <person name="Jackson L."/>
            <person name="Jakkamsetti A."/>
            <person name="Javaid M."/>
            <person name="Jiang H."/>
            <person name="Korchina V."/>
            <person name="Kovar C."/>
            <person name="Lara F."/>
            <person name="Lee S."/>
            <person name="Mata R."/>
            <person name="Mathew T."/>
            <person name="Moen C."/>
            <person name="Morales K."/>
            <person name="Munidasa M."/>
            <person name="Nazareth L."/>
            <person name="Ngo R."/>
            <person name="Nguyen L."/>
            <person name="Okwuonu G."/>
            <person name="Ongeri F."/>
            <person name="Patil S."/>
            <person name="Petrosino J."/>
            <person name="Pham C."/>
            <person name="Pham P."/>
            <person name="Pu L.-L."/>
            <person name="Puazo M."/>
            <person name="Raj R."/>
            <person name="Reid J."/>
            <person name="Rouhana J."/>
            <person name="Saada N."/>
            <person name="Shang Y."/>
            <person name="Simmons D."/>
            <person name="Thornton R."/>
            <person name="Warren J."/>
            <person name="Weissenberger G."/>
            <person name="Zhang J."/>
            <person name="Zhang L."/>
            <person name="Zhou C."/>
            <person name="Zhu D."/>
            <person name="Muzny D."/>
            <person name="Worley K."/>
            <person name="Gibbs R."/>
        </authorList>
    </citation>
    <scope>NUCLEOTIDE SEQUENCE [LARGE SCALE GENOMIC DNA]</scope>
    <source>
        <strain evidence="1 2">ATCC 51172</strain>
    </source>
</reference>
<proteinExistence type="predicted"/>
<sequence length="39" mass="4792">MISILQIKSKKEWLLRQKLKGHFLFKNFMKTLYPTIIRV</sequence>
<dbReference type="Proteomes" id="UP000005984">
    <property type="component" value="Unassembled WGS sequence"/>
</dbReference>
<name>C2BD09_9FIRM</name>
<dbReference type="HOGENOM" id="CLU_3303817_0_0_9"/>
<keyword evidence="2" id="KW-1185">Reference proteome</keyword>
<organism evidence="1 2">
    <name type="scientific">Anaerococcus lactolyticus ATCC 51172</name>
    <dbReference type="NCBI Taxonomy" id="525254"/>
    <lineage>
        <taxon>Bacteria</taxon>
        <taxon>Bacillati</taxon>
        <taxon>Bacillota</taxon>
        <taxon>Tissierellia</taxon>
        <taxon>Tissierellales</taxon>
        <taxon>Peptoniphilaceae</taxon>
        <taxon>Anaerococcus</taxon>
    </lineage>
</organism>
<evidence type="ECO:0000313" key="1">
    <source>
        <dbReference type="EMBL" id="EEI87201.1"/>
    </source>
</evidence>
<gene>
    <name evidence="1" type="ORF">HMPREF0072_0229</name>
</gene>